<accession>A0AAJ2X1J7</accession>
<proteinExistence type="predicted"/>
<organism evidence="2 3">
    <name type="scientific">Xanthomonas campestris pv. papavericola</name>
    <dbReference type="NCBI Taxonomy" id="487881"/>
    <lineage>
        <taxon>Bacteria</taxon>
        <taxon>Pseudomonadati</taxon>
        <taxon>Pseudomonadota</taxon>
        <taxon>Gammaproteobacteria</taxon>
        <taxon>Lysobacterales</taxon>
        <taxon>Lysobacteraceae</taxon>
        <taxon>Xanthomonas</taxon>
    </lineage>
</organism>
<evidence type="ECO:0000313" key="2">
    <source>
        <dbReference type="EMBL" id="MEC3887516.1"/>
    </source>
</evidence>
<keyword evidence="1" id="KW-0812">Transmembrane</keyword>
<comment type="caution">
    <text evidence="2">The sequence shown here is derived from an EMBL/GenBank/DDBJ whole genome shotgun (WGS) entry which is preliminary data.</text>
</comment>
<keyword evidence="1" id="KW-0472">Membrane</keyword>
<protein>
    <submittedName>
        <fullName evidence="2">Uncharacterized protein</fullName>
    </submittedName>
</protein>
<dbReference type="Proteomes" id="UP001297361">
    <property type="component" value="Unassembled WGS sequence"/>
</dbReference>
<dbReference type="EMBL" id="JAJFNJ020000003">
    <property type="protein sequence ID" value="MEC3887516.1"/>
    <property type="molecule type" value="Genomic_DNA"/>
</dbReference>
<name>A0AAJ2X1J7_XANCA</name>
<reference evidence="2" key="2">
    <citation type="submission" date="2024-01" db="EMBL/GenBank/DDBJ databases">
        <title>Long-read genome sequencing of X. campestris pv. papavericola.</title>
        <authorList>
            <person name="Hussain R.M.F."/>
            <person name="Greer S."/>
            <person name="Harrison J."/>
            <person name="Grant M."/>
            <person name="Vicente J."/>
            <person name="Studholme D.J."/>
        </authorList>
    </citation>
    <scope>NUCLEOTIDE SEQUENCE</scope>
    <source>
        <strain evidence="2">NCPPB 2970</strain>
    </source>
</reference>
<evidence type="ECO:0000313" key="3">
    <source>
        <dbReference type="Proteomes" id="UP001297361"/>
    </source>
</evidence>
<feature type="transmembrane region" description="Helical" evidence="1">
    <location>
        <begin position="42"/>
        <end position="65"/>
    </location>
</feature>
<evidence type="ECO:0000256" key="1">
    <source>
        <dbReference type="SAM" id="Phobius"/>
    </source>
</evidence>
<sequence>MHHYIVYTAYGWLTLIGVLHFSIDVVSHIVRGKHAPGVETTLYYGLHSAFALGQVVYGLLGLFLAWRAMHLLSQTPAMLLSIAAALGWLAITFLFMEYWEPKLNVGIFCMLIVAAFATR</sequence>
<dbReference type="RefSeq" id="WP_228425554.1">
    <property type="nucleotide sequence ID" value="NZ_JAJFNJ020000003.1"/>
</dbReference>
<keyword evidence="1" id="KW-1133">Transmembrane helix</keyword>
<reference evidence="2" key="1">
    <citation type="submission" date="2021-10" db="EMBL/GenBank/DDBJ databases">
        <authorList>
            <person name="Hussein R."/>
            <person name="Harrison J."/>
            <person name="Studholme D.J."/>
            <person name="Vicente J."/>
            <person name="Grant M."/>
        </authorList>
    </citation>
    <scope>NUCLEOTIDE SEQUENCE</scope>
    <source>
        <strain evidence="2">NCPPB 2970</strain>
    </source>
</reference>
<feature type="transmembrane region" description="Helical" evidence="1">
    <location>
        <begin position="7"/>
        <end position="30"/>
    </location>
</feature>
<feature type="transmembrane region" description="Helical" evidence="1">
    <location>
        <begin position="77"/>
        <end position="96"/>
    </location>
</feature>
<gene>
    <name evidence="2" type="ORF">LLE72_007065</name>
</gene>
<dbReference type="AlphaFoldDB" id="A0AAJ2X1J7"/>